<feature type="compositionally biased region" description="Pro residues" evidence="2">
    <location>
        <begin position="529"/>
        <end position="538"/>
    </location>
</feature>
<reference evidence="3" key="1">
    <citation type="submission" date="2021-02" db="EMBL/GenBank/DDBJ databases">
        <authorList>
            <person name="Palmer J.M."/>
        </authorList>
    </citation>
    <scope>NUCLEOTIDE SEQUENCE</scope>
    <source>
        <strain evidence="3">SCRP734</strain>
    </source>
</reference>
<feature type="region of interest" description="Disordered" evidence="2">
    <location>
        <begin position="491"/>
        <end position="538"/>
    </location>
</feature>
<accession>A0A8T1VPI2</accession>
<feature type="compositionally biased region" description="Low complexity" evidence="2">
    <location>
        <begin position="512"/>
        <end position="528"/>
    </location>
</feature>
<comment type="caution">
    <text evidence="3">The sequence shown here is derived from an EMBL/GenBank/DDBJ whole genome shotgun (WGS) entry which is preliminary data.</text>
</comment>
<name>A0A8T1VPI2_9STRA</name>
<organism evidence="3 4">
    <name type="scientific">Phytophthora pseudosyringae</name>
    <dbReference type="NCBI Taxonomy" id="221518"/>
    <lineage>
        <taxon>Eukaryota</taxon>
        <taxon>Sar</taxon>
        <taxon>Stramenopiles</taxon>
        <taxon>Oomycota</taxon>
        <taxon>Peronosporomycetes</taxon>
        <taxon>Peronosporales</taxon>
        <taxon>Peronosporaceae</taxon>
        <taxon>Phytophthora</taxon>
    </lineage>
</organism>
<dbReference type="AlphaFoldDB" id="A0A8T1VPI2"/>
<proteinExistence type="predicted"/>
<evidence type="ECO:0000256" key="1">
    <source>
        <dbReference type="SAM" id="Coils"/>
    </source>
</evidence>
<dbReference type="Proteomes" id="UP000694044">
    <property type="component" value="Unassembled WGS sequence"/>
</dbReference>
<feature type="coiled-coil region" evidence="1">
    <location>
        <begin position="541"/>
        <end position="588"/>
    </location>
</feature>
<dbReference type="EMBL" id="JAGDFM010000225">
    <property type="protein sequence ID" value="KAG7381950.1"/>
    <property type="molecule type" value="Genomic_DNA"/>
</dbReference>
<sequence length="698" mass="78129">MNLPPAPPLRSGSSLPGPTEQPMIHYLFLDLDSLLATVKTHMLAQPTVYPQDLTRVSGDGVLLHPERLTALLDGQQQQQQQQPVLVLCRSGSYFNGSLENAQALQAIGWNLKKKGAPEHRTLENLMERNLAQIGACSASKTMVLATGELKPPTQSCILAYLQSGWHVKLYCLQRCWKQTIDDLEQTHQELFKVVYLDGQLRELLANSTSVTGSASTSVRAANREMWSQIQGGNMQFPPAPHARALALAAASPSPFRFSQRSWHVNPTEDNAIRAREQNAAERRQSWLAKLPKAYRSGHRERYVFLNVDNVAGALFSSQMLYRRVDGATCSKDVRLNFRALTKYLCGDGASRVKCQLAGYCKTSPYLTRALVEFGWTLKPRATAGSDNNGLHYEMMLKFVEGTSTANEKTLVLAMGDGRLGGTNKNAYREIIGKFLERRWYVEIYAWLHALNDGFLELQAQYPGRVVVKPLDDNIGDLVYPKSQETTRAFAWTTGSQEDTSSLEDDSRTTQIPRSTSPMSPTLSSLLRPVSPPLPSPPQPSIVTLQQQIQHMQDAFAELQTSVSTQQQLQQHNEELERSMREQASYFEEERGRQATVADQQAKDARLARRLQLEEREESLTCPITCDLYEEPTTTICCGKTFSAVVLERLDVCPWCRTTNLSAHPNRDVASLVAQYRVERDALDADEQSYDEGEAADEQ</sequence>
<evidence type="ECO:0000313" key="3">
    <source>
        <dbReference type="EMBL" id="KAG7381950.1"/>
    </source>
</evidence>
<keyword evidence="4" id="KW-1185">Reference proteome</keyword>
<evidence type="ECO:0000256" key="2">
    <source>
        <dbReference type="SAM" id="MobiDB-lite"/>
    </source>
</evidence>
<protein>
    <submittedName>
        <fullName evidence="3">Uncharacterized protein</fullName>
    </submittedName>
</protein>
<keyword evidence="1" id="KW-0175">Coiled coil</keyword>
<dbReference type="OrthoDB" id="106784at2759"/>
<gene>
    <name evidence="3" type="ORF">PHYPSEUDO_005421</name>
</gene>
<evidence type="ECO:0000313" key="4">
    <source>
        <dbReference type="Proteomes" id="UP000694044"/>
    </source>
</evidence>